<dbReference type="PROSITE" id="PS51257">
    <property type="entry name" value="PROKAR_LIPOPROTEIN"/>
    <property type="match status" value="1"/>
</dbReference>
<name>A0ABS3YGE8_9BACT</name>
<dbReference type="PANTHER" id="PTHR39200">
    <property type="entry name" value="HYPOTHETICAL EXPORTED PROTEIN"/>
    <property type="match status" value="1"/>
</dbReference>
<accession>A0ABS3YGE8</accession>
<dbReference type="PANTHER" id="PTHR39200:SF1">
    <property type="entry name" value="AUTO-TRANSPORTER ADHESIN HEAD GIN DOMAIN-CONTAINING PROTEIN-RELATED"/>
    <property type="match status" value="1"/>
</dbReference>
<feature type="domain" description="Putative auto-transporter adhesin head GIN" evidence="2">
    <location>
        <begin position="53"/>
        <end position="235"/>
    </location>
</feature>
<comment type="caution">
    <text evidence="3">The sequence shown here is derived from an EMBL/GenBank/DDBJ whole genome shotgun (WGS) entry which is preliminary data.</text>
</comment>
<keyword evidence="4" id="KW-1185">Reference proteome</keyword>
<keyword evidence="1" id="KW-0472">Membrane</keyword>
<evidence type="ECO:0000256" key="1">
    <source>
        <dbReference type="SAM" id="Phobius"/>
    </source>
</evidence>
<keyword evidence="1" id="KW-0812">Transmembrane</keyword>
<organism evidence="3 4">
    <name type="scientific">Chitinophaga chungangae</name>
    <dbReference type="NCBI Taxonomy" id="2821488"/>
    <lineage>
        <taxon>Bacteria</taxon>
        <taxon>Pseudomonadati</taxon>
        <taxon>Bacteroidota</taxon>
        <taxon>Chitinophagia</taxon>
        <taxon>Chitinophagales</taxon>
        <taxon>Chitinophagaceae</taxon>
        <taxon>Chitinophaga</taxon>
    </lineage>
</organism>
<evidence type="ECO:0000259" key="2">
    <source>
        <dbReference type="Pfam" id="PF10988"/>
    </source>
</evidence>
<dbReference type="RefSeq" id="WP_209146348.1">
    <property type="nucleotide sequence ID" value="NZ_JAGHKP010000002.1"/>
</dbReference>
<reference evidence="4" key="1">
    <citation type="submission" date="2021-03" db="EMBL/GenBank/DDBJ databases">
        <title>Assistant Professor.</title>
        <authorList>
            <person name="Huq M.A."/>
        </authorList>
    </citation>
    <scope>NUCLEOTIDE SEQUENCE [LARGE SCALE GENOMIC DNA]</scope>
    <source>
        <strain evidence="4">MAH-28</strain>
    </source>
</reference>
<dbReference type="Proteomes" id="UP000679126">
    <property type="component" value="Unassembled WGS sequence"/>
</dbReference>
<dbReference type="InterPro" id="IPR021255">
    <property type="entry name" value="DUF2807"/>
</dbReference>
<evidence type="ECO:0000313" key="4">
    <source>
        <dbReference type="Proteomes" id="UP000679126"/>
    </source>
</evidence>
<protein>
    <submittedName>
        <fullName evidence="3">DUF2807 domain-containing protein</fullName>
    </submittedName>
</protein>
<feature type="transmembrane region" description="Helical" evidence="1">
    <location>
        <begin position="7"/>
        <end position="30"/>
    </location>
</feature>
<keyword evidence="1" id="KW-1133">Transmembrane helix</keyword>
<gene>
    <name evidence="3" type="ORF">J7I43_14240</name>
</gene>
<dbReference type="Gene3D" id="2.160.20.120">
    <property type="match status" value="1"/>
</dbReference>
<sequence length="251" mass="27247">MTAKQETVFTYSGLSAGLILCLLAIFGMILTGCARENVYGSGQVVTEERQIDRFEEVTIDGPVEVHIKQGQLAPLKVEAEDNVMRIIETYVSGNTLRVKIRNGVNLKRFRPIHVYIQGETWKKIVFSGSGSLTGTDTIRSTSFSYEINGSADANLKLDANEVRMHLNGSGNLRLEGKSNSYFSEINGSGDVNAQELQTATANVNVNGSGEQTIWVSDRLDARINGSGNIRYKGTPGTVNVKIAGSGKVIKL</sequence>
<evidence type="ECO:0000313" key="3">
    <source>
        <dbReference type="EMBL" id="MBO9153383.1"/>
    </source>
</evidence>
<dbReference type="Pfam" id="PF10988">
    <property type="entry name" value="DUF2807"/>
    <property type="match status" value="1"/>
</dbReference>
<dbReference type="EMBL" id="JAGHKP010000002">
    <property type="protein sequence ID" value="MBO9153383.1"/>
    <property type="molecule type" value="Genomic_DNA"/>
</dbReference>
<proteinExistence type="predicted"/>